<dbReference type="InterPro" id="IPR003593">
    <property type="entry name" value="AAA+_ATPase"/>
</dbReference>
<dbReference type="HOGENOM" id="CLU_585124_0_0_0"/>
<dbReference type="Gene3D" id="3.40.50.300">
    <property type="entry name" value="P-loop containing nucleotide triphosphate hydrolases"/>
    <property type="match status" value="1"/>
</dbReference>
<dbReference type="eggNOG" id="COG2909">
    <property type="taxonomic scope" value="Bacteria"/>
</dbReference>
<dbReference type="Pfam" id="PF13191">
    <property type="entry name" value="AAA_16"/>
    <property type="match status" value="1"/>
</dbReference>
<reference evidence="2 3" key="2">
    <citation type="journal article" date="2010" name="Stand. Genomic Sci.">
        <title>Complete genome sequence of Desulfohalobium retbaense type strain (HR(100)).</title>
        <authorList>
            <person name="Spring S."/>
            <person name="Nolan M."/>
            <person name="Lapidus A."/>
            <person name="Glavina Del Rio T."/>
            <person name="Copeland A."/>
            <person name="Tice H."/>
            <person name="Cheng J.F."/>
            <person name="Lucas S."/>
            <person name="Land M."/>
            <person name="Chen F."/>
            <person name="Bruce D."/>
            <person name="Goodwin L."/>
            <person name="Pitluck S."/>
            <person name="Ivanova N."/>
            <person name="Mavromatis K."/>
            <person name="Mikhailova N."/>
            <person name="Pati A."/>
            <person name="Chen A."/>
            <person name="Palaniappan K."/>
            <person name="Hauser L."/>
            <person name="Chang Y.J."/>
            <person name="Jeffries C.D."/>
            <person name="Munk C."/>
            <person name="Kiss H."/>
            <person name="Chain P."/>
            <person name="Han C."/>
            <person name="Brettin T."/>
            <person name="Detter J.C."/>
            <person name="Schuler E."/>
            <person name="Goker M."/>
            <person name="Rohde M."/>
            <person name="Bristow J."/>
            <person name="Eisen J.A."/>
            <person name="Markowitz V."/>
            <person name="Hugenholtz P."/>
            <person name="Kyrpides N.C."/>
            <person name="Klenk H.P."/>
        </authorList>
    </citation>
    <scope>NUCLEOTIDE SEQUENCE [LARGE SCALE GENOMIC DNA]</scope>
    <source>
        <strain evidence="3">ATCC 49802 / DSM 20745 / S 6022</strain>
    </source>
</reference>
<evidence type="ECO:0000313" key="2">
    <source>
        <dbReference type="EMBL" id="ACZ40741.1"/>
    </source>
</evidence>
<dbReference type="RefSeq" id="WP_012873776.1">
    <property type="nucleotide sequence ID" value="NC_013524.1"/>
</dbReference>
<dbReference type="SUPFAM" id="SSF52540">
    <property type="entry name" value="P-loop containing nucleoside triphosphate hydrolases"/>
    <property type="match status" value="1"/>
</dbReference>
<gene>
    <name evidence="2" type="ordered locus">Sthe_3341</name>
</gene>
<proteinExistence type="predicted"/>
<dbReference type="STRING" id="479434.Sthe_3341"/>
<protein>
    <submittedName>
        <fullName evidence="2">AAA ATPase</fullName>
    </submittedName>
</protein>
<dbReference type="SMART" id="SM00382">
    <property type="entry name" value="AAA"/>
    <property type="match status" value="1"/>
</dbReference>
<dbReference type="PRINTS" id="PR00364">
    <property type="entry name" value="DISEASERSIST"/>
</dbReference>
<dbReference type="AlphaFoldDB" id="D1CA98"/>
<dbReference type="InterPro" id="IPR041664">
    <property type="entry name" value="AAA_16"/>
</dbReference>
<accession>D1CA98</accession>
<feature type="domain" description="AAA+ ATPase" evidence="1">
    <location>
        <begin position="48"/>
        <end position="183"/>
    </location>
</feature>
<dbReference type="Proteomes" id="UP000002027">
    <property type="component" value="Chromosome 2"/>
</dbReference>
<sequence>MDGQRDPRLPAQAARIAERLAAARGQRFVGRRSEIELFRAALTAPEPPFALLFLYGPGGVGKTTLLDAYARLAAEDGIPSARIDGRAIEPSPSGFLLALGLATGITDPTALPGALDGHSRFVLFLDTYERMAPLDAWLRDTFLPQLPAHVLVVIAGRNPPAPAWRADPGWGELVRVVPLRNLRPDESRAYLRARAVPEHHDPAVLAFTHGHPLALSLVADVLAQGDTTGATRPIDDPDVVRVLLERFVEGTPSRAHRQALEICAHVRVTTEALLAEALTEGNPSDIFAWLRGLSFIEQGPEGIYPHDLARDVLDADLRWRNPDDYRELHRRVRGYIVRRLQQARGIELQRAFFDLLYLHRHSPLMQPYVQWTALGTAYAEPATAADSSAILDMVRRHEGEDAAAIARHWLARQPGAFTVFRGAGGDVLGFVASLALQETTEEDQALDPGVRAAWDFAQRYGPARPGG</sequence>
<dbReference type="EMBL" id="CP001824">
    <property type="protein sequence ID" value="ACZ40741.1"/>
    <property type="molecule type" value="Genomic_DNA"/>
</dbReference>
<name>D1CA98_SPHTD</name>
<reference evidence="3" key="1">
    <citation type="submission" date="2009-11" db="EMBL/GenBank/DDBJ databases">
        <title>The complete chromosome 2 of Sphaerobacter thermophilus DSM 20745.</title>
        <authorList>
            <person name="Lucas S."/>
            <person name="Copeland A."/>
            <person name="Lapidus A."/>
            <person name="Glavina del Rio T."/>
            <person name="Dalin E."/>
            <person name="Tice H."/>
            <person name="Bruce D."/>
            <person name="Goodwin L."/>
            <person name="Pitluck S."/>
            <person name="Kyrpides N."/>
            <person name="Mavromatis K."/>
            <person name="Ivanova N."/>
            <person name="Mikhailova N."/>
            <person name="LaButti K.M."/>
            <person name="Clum A."/>
            <person name="Sun H.I."/>
            <person name="Brettin T."/>
            <person name="Detter J.C."/>
            <person name="Han C."/>
            <person name="Larimer F."/>
            <person name="Land M."/>
            <person name="Hauser L."/>
            <person name="Markowitz V."/>
            <person name="Cheng J.F."/>
            <person name="Hugenholtz P."/>
            <person name="Woyke T."/>
            <person name="Wu D."/>
            <person name="Steenblock K."/>
            <person name="Schneider S."/>
            <person name="Pukall R."/>
            <person name="Goeker M."/>
            <person name="Klenk H.P."/>
            <person name="Eisen J.A."/>
        </authorList>
    </citation>
    <scope>NUCLEOTIDE SEQUENCE [LARGE SCALE GENOMIC DNA]</scope>
    <source>
        <strain evidence="3">ATCC 49802 / DSM 20745 / S 6022</strain>
    </source>
</reference>
<dbReference type="KEGG" id="sti:Sthe_3341"/>
<dbReference type="InterPro" id="IPR027417">
    <property type="entry name" value="P-loop_NTPase"/>
</dbReference>
<evidence type="ECO:0000259" key="1">
    <source>
        <dbReference type="SMART" id="SM00382"/>
    </source>
</evidence>
<keyword evidence="3" id="KW-1185">Reference proteome</keyword>
<evidence type="ECO:0000313" key="3">
    <source>
        <dbReference type="Proteomes" id="UP000002027"/>
    </source>
</evidence>
<dbReference type="InParanoid" id="D1CA98"/>
<organism evidence="2 3">
    <name type="scientific">Sphaerobacter thermophilus (strain ATCC 49802 / DSM 20745 / KCCM 41009 / NCIMB 13125 / S 6022)</name>
    <dbReference type="NCBI Taxonomy" id="479434"/>
    <lineage>
        <taxon>Bacteria</taxon>
        <taxon>Pseudomonadati</taxon>
        <taxon>Thermomicrobiota</taxon>
        <taxon>Thermomicrobia</taxon>
        <taxon>Sphaerobacterales</taxon>
        <taxon>Sphaerobacterineae</taxon>
        <taxon>Sphaerobacteraceae</taxon>
        <taxon>Sphaerobacter</taxon>
    </lineage>
</organism>